<dbReference type="Proteomes" id="UP000605992">
    <property type="component" value="Unassembled WGS sequence"/>
</dbReference>
<evidence type="ECO:0000313" key="3">
    <source>
        <dbReference type="EMBL" id="GII53345.1"/>
    </source>
</evidence>
<feature type="transmembrane region" description="Helical" evidence="2">
    <location>
        <begin position="194"/>
        <end position="214"/>
    </location>
</feature>
<dbReference type="EMBL" id="BOOR01000008">
    <property type="protein sequence ID" value="GII53345.1"/>
    <property type="molecule type" value="Genomic_DNA"/>
</dbReference>
<keyword evidence="2" id="KW-0472">Membrane</keyword>
<feature type="transmembrane region" description="Helical" evidence="2">
    <location>
        <begin position="134"/>
        <end position="154"/>
    </location>
</feature>
<name>A0A8J3XUR1_9ACTN</name>
<feature type="transmembrane region" description="Helical" evidence="2">
    <location>
        <begin position="100"/>
        <end position="122"/>
    </location>
</feature>
<sequence>MPHRRVPRHTRPDAGLDLGNRDVRLGLGATVTVVMTSAILAAHHGIGATFLDAARTFLTTYAGVVSLVALTVTVMLGLAAGERVVLPIPLRIRAQLLHRAAALVGVGFLVTHIAMKIAAGLVPAYGSVVPTTSVYVGLGAVASDLMIVIVATGVMRGRFARAERPWIWRVVHDLAYLAWPISIIHGLMAGRPPAAWVVWSYVVCLVAAGSALLIRVMAAFRPALSAAGADAADMTQTQPIPRAVPKHVPRAEPKAAPRPVSLLGRTGTDGSPAAAPSHRAGRTKLRRIV</sequence>
<feature type="compositionally biased region" description="Basic residues" evidence="1">
    <location>
        <begin position="279"/>
        <end position="289"/>
    </location>
</feature>
<feature type="region of interest" description="Disordered" evidence="1">
    <location>
        <begin position="246"/>
        <end position="289"/>
    </location>
</feature>
<evidence type="ECO:0000256" key="1">
    <source>
        <dbReference type="SAM" id="MobiDB-lite"/>
    </source>
</evidence>
<evidence type="ECO:0000313" key="4">
    <source>
        <dbReference type="Proteomes" id="UP000605992"/>
    </source>
</evidence>
<accession>A0A8J3XUR1</accession>
<organism evidence="3 4">
    <name type="scientific">Planotetraspora thailandica</name>
    <dbReference type="NCBI Taxonomy" id="487172"/>
    <lineage>
        <taxon>Bacteria</taxon>
        <taxon>Bacillati</taxon>
        <taxon>Actinomycetota</taxon>
        <taxon>Actinomycetes</taxon>
        <taxon>Streptosporangiales</taxon>
        <taxon>Streptosporangiaceae</taxon>
        <taxon>Planotetraspora</taxon>
    </lineage>
</organism>
<dbReference type="AlphaFoldDB" id="A0A8J3XUR1"/>
<feature type="transmembrane region" description="Helical" evidence="2">
    <location>
        <begin position="166"/>
        <end position="188"/>
    </location>
</feature>
<dbReference type="RefSeq" id="WP_203943581.1">
    <property type="nucleotide sequence ID" value="NZ_BOOR01000008.1"/>
</dbReference>
<evidence type="ECO:0008006" key="5">
    <source>
        <dbReference type="Google" id="ProtNLM"/>
    </source>
</evidence>
<keyword evidence="4" id="KW-1185">Reference proteome</keyword>
<reference evidence="3" key="1">
    <citation type="submission" date="2021-01" db="EMBL/GenBank/DDBJ databases">
        <title>Whole genome shotgun sequence of Planotetraspora thailandica NBRC 104271.</title>
        <authorList>
            <person name="Komaki H."/>
            <person name="Tamura T."/>
        </authorList>
    </citation>
    <scope>NUCLEOTIDE SEQUENCE</scope>
    <source>
        <strain evidence="3">NBRC 104271</strain>
    </source>
</reference>
<feature type="transmembrane region" description="Helical" evidence="2">
    <location>
        <begin position="58"/>
        <end position="79"/>
    </location>
</feature>
<comment type="caution">
    <text evidence="3">The sequence shown here is derived from an EMBL/GenBank/DDBJ whole genome shotgun (WGS) entry which is preliminary data.</text>
</comment>
<protein>
    <recommendedName>
        <fullName evidence="5">Ferric oxidoreductase domain-containing protein</fullName>
    </recommendedName>
</protein>
<proteinExistence type="predicted"/>
<keyword evidence="2" id="KW-1133">Transmembrane helix</keyword>
<gene>
    <name evidence="3" type="ORF">Pth03_17340</name>
</gene>
<evidence type="ECO:0000256" key="2">
    <source>
        <dbReference type="SAM" id="Phobius"/>
    </source>
</evidence>
<feature type="transmembrane region" description="Helical" evidence="2">
    <location>
        <begin position="25"/>
        <end position="46"/>
    </location>
</feature>
<keyword evidence="2" id="KW-0812">Transmembrane</keyword>